<sequence length="103" mass="11513">MLVVEDLQTDVSDVLFNSPGRSNSRHDSSSSPIFHLNARRVLKEHLQDVSPAQDNAKSLNTDKSRLIAGQLLCSALVFASWYRGIYTCYSNNFRRQRLATGVG</sequence>
<dbReference type="EMBL" id="KN833771">
    <property type="protein sequence ID" value="KIK20142.1"/>
    <property type="molecule type" value="Genomic_DNA"/>
</dbReference>
<name>A0A0C9ZCI9_9AGAM</name>
<dbReference type="Proteomes" id="UP000054018">
    <property type="component" value="Unassembled WGS sequence"/>
</dbReference>
<protein>
    <submittedName>
        <fullName evidence="1">Uncharacterized protein</fullName>
    </submittedName>
</protein>
<gene>
    <name evidence="1" type="ORF">PISMIDRAFT_682535</name>
</gene>
<evidence type="ECO:0000313" key="1">
    <source>
        <dbReference type="EMBL" id="KIK20142.1"/>
    </source>
</evidence>
<reference evidence="1 2" key="1">
    <citation type="submission" date="2014-04" db="EMBL/GenBank/DDBJ databases">
        <authorList>
            <consortium name="DOE Joint Genome Institute"/>
            <person name="Kuo A."/>
            <person name="Kohler A."/>
            <person name="Costa M.D."/>
            <person name="Nagy L.G."/>
            <person name="Floudas D."/>
            <person name="Copeland A."/>
            <person name="Barry K.W."/>
            <person name="Cichocki N."/>
            <person name="Veneault-Fourrey C."/>
            <person name="LaButti K."/>
            <person name="Lindquist E.A."/>
            <person name="Lipzen A."/>
            <person name="Lundell T."/>
            <person name="Morin E."/>
            <person name="Murat C."/>
            <person name="Sun H."/>
            <person name="Tunlid A."/>
            <person name="Henrissat B."/>
            <person name="Grigoriev I.V."/>
            <person name="Hibbett D.S."/>
            <person name="Martin F."/>
            <person name="Nordberg H.P."/>
            <person name="Cantor M.N."/>
            <person name="Hua S.X."/>
        </authorList>
    </citation>
    <scope>NUCLEOTIDE SEQUENCE [LARGE SCALE GENOMIC DNA]</scope>
    <source>
        <strain evidence="1 2">441</strain>
    </source>
</reference>
<reference evidence="2" key="2">
    <citation type="submission" date="2015-01" db="EMBL/GenBank/DDBJ databases">
        <title>Evolutionary Origins and Diversification of the Mycorrhizal Mutualists.</title>
        <authorList>
            <consortium name="DOE Joint Genome Institute"/>
            <consortium name="Mycorrhizal Genomics Consortium"/>
            <person name="Kohler A."/>
            <person name="Kuo A."/>
            <person name="Nagy L.G."/>
            <person name="Floudas D."/>
            <person name="Copeland A."/>
            <person name="Barry K.W."/>
            <person name="Cichocki N."/>
            <person name="Veneault-Fourrey C."/>
            <person name="LaButti K."/>
            <person name="Lindquist E.A."/>
            <person name="Lipzen A."/>
            <person name="Lundell T."/>
            <person name="Morin E."/>
            <person name="Murat C."/>
            <person name="Riley R."/>
            <person name="Ohm R."/>
            <person name="Sun H."/>
            <person name="Tunlid A."/>
            <person name="Henrissat B."/>
            <person name="Grigoriev I.V."/>
            <person name="Hibbett D.S."/>
            <person name="Martin F."/>
        </authorList>
    </citation>
    <scope>NUCLEOTIDE SEQUENCE [LARGE SCALE GENOMIC DNA]</scope>
    <source>
        <strain evidence="2">441</strain>
    </source>
</reference>
<dbReference type="AlphaFoldDB" id="A0A0C9ZCI9"/>
<proteinExistence type="predicted"/>
<organism evidence="1 2">
    <name type="scientific">Pisolithus microcarpus 441</name>
    <dbReference type="NCBI Taxonomy" id="765257"/>
    <lineage>
        <taxon>Eukaryota</taxon>
        <taxon>Fungi</taxon>
        <taxon>Dikarya</taxon>
        <taxon>Basidiomycota</taxon>
        <taxon>Agaricomycotina</taxon>
        <taxon>Agaricomycetes</taxon>
        <taxon>Agaricomycetidae</taxon>
        <taxon>Boletales</taxon>
        <taxon>Sclerodermatineae</taxon>
        <taxon>Pisolithaceae</taxon>
        <taxon>Pisolithus</taxon>
    </lineage>
</organism>
<evidence type="ECO:0000313" key="2">
    <source>
        <dbReference type="Proteomes" id="UP000054018"/>
    </source>
</evidence>
<dbReference type="HOGENOM" id="CLU_2264801_0_0_1"/>
<keyword evidence="2" id="KW-1185">Reference proteome</keyword>
<accession>A0A0C9ZCI9</accession>